<dbReference type="RefSeq" id="WP_344246569.1">
    <property type="nucleotide sequence ID" value="NZ_BAAAHH010000049.1"/>
</dbReference>
<protein>
    <recommendedName>
        <fullName evidence="1">Peptidoglycan binding-like domain-containing protein</fullName>
    </recommendedName>
</protein>
<dbReference type="InterPro" id="IPR036366">
    <property type="entry name" value="PGBDSf"/>
</dbReference>
<dbReference type="Gene3D" id="1.10.101.10">
    <property type="entry name" value="PGBD-like superfamily/PGBD"/>
    <property type="match status" value="1"/>
</dbReference>
<accession>A0ABP4CH26</accession>
<reference evidence="3" key="1">
    <citation type="journal article" date="2019" name="Int. J. Syst. Evol. Microbiol.">
        <title>The Global Catalogue of Microorganisms (GCM) 10K type strain sequencing project: providing services to taxonomists for standard genome sequencing and annotation.</title>
        <authorList>
            <consortium name="The Broad Institute Genomics Platform"/>
            <consortium name="The Broad Institute Genome Sequencing Center for Infectious Disease"/>
            <person name="Wu L."/>
            <person name="Ma J."/>
        </authorList>
    </citation>
    <scope>NUCLEOTIDE SEQUENCE [LARGE SCALE GENOMIC DNA]</scope>
    <source>
        <strain evidence="3">JCM 10696</strain>
    </source>
</reference>
<dbReference type="Proteomes" id="UP001500665">
    <property type="component" value="Unassembled WGS sequence"/>
</dbReference>
<organism evidence="2 3">
    <name type="scientific">Actinocorallia libanotica</name>
    <dbReference type="NCBI Taxonomy" id="46162"/>
    <lineage>
        <taxon>Bacteria</taxon>
        <taxon>Bacillati</taxon>
        <taxon>Actinomycetota</taxon>
        <taxon>Actinomycetes</taxon>
        <taxon>Streptosporangiales</taxon>
        <taxon>Thermomonosporaceae</taxon>
        <taxon>Actinocorallia</taxon>
    </lineage>
</organism>
<gene>
    <name evidence="2" type="ORF">GCM10009550_71160</name>
</gene>
<name>A0ABP4CH26_9ACTN</name>
<comment type="caution">
    <text evidence="2">The sequence shown here is derived from an EMBL/GenBank/DDBJ whole genome shotgun (WGS) entry which is preliminary data.</text>
</comment>
<feature type="domain" description="Peptidoglycan binding-like" evidence="1">
    <location>
        <begin position="230"/>
        <end position="268"/>
    </location>
</feature>
<dbReference type="EMBL" id="BAAAHH010000049">
    <property type="protein sequence ID" value="GAA0967373.1"/>
    <property type="molecule type" value="Genomic_DNA"/>
</dbReference>
<evidence type="ECO:0000313" key="2">
    <source>
        <dbReference type="EMBL" id="GAA0967373.1"/>
    </source>
</evidence>
<dbReference type="InterPro" id="IPR002477">
    <property type="entry name" value="Peptidoglycan-bd-like"/>
</dbReference>
<dbReference type="Pfam" id="PF01471">
    <property type="entry name" value="PG_binding_1"/>
    <property type="match status" value="1"/>
</dbReference>
<sequence>MSKGKQIYPKADAKTQWYGGRYPGAAMEVNVGIVHTTEGTGWPSYSGGGVAPTITARPNFSAKKLEFRQHFNVDRSARALVNAAGGVETNTANVFQIELVGTCDPATHAKWARAGYSHIYWPDAPEWALRDLAELMTWLKTEHGIPLKSGLRFLPYPRSYGATATRLTAAQWRIFRGWAGHQHVPENSHGDPGNFPIEEVLGMAAALVKPKPKPAAKPAALDPKVKPGARHPQVKVLQQLLVEAGYGPIKGAVTDYYGPATQGAVAKFHAKHPEHKKRLRPKRITPEGFIALQKEAK</sequence>
<evidence type="ECO:0000259" key="1">
    <source>
        <dbReference type="Pfam" id="PF01471"/>
    </source>
</evidence>
<evidence type="ECO:0000313" key="3">
    <source>
        <dbReference type="Proteomes" id="UP001500665"/>
    </source>
</evidence>
<dbReference type="InterPro" id="IPR036365">
    <property type="entry name" value="PGBD-like_sf"/>
</dbReference>
<proteinExistence type="predicted"/>
<dbReference type="SUPFAM" id="SSF47090">
    <property type="entry name" value="PGBD-like"/>
    <property type="match status" value="1"/>
</dbReference>
<keyword evidence="3" id="KW-1185">Reference proteome</keyword>